<dbReference type="InterPro" id="IPR008984">
    <property type="entry name" value="SMAD_FHA_dom_sf"/>
</dbReference>
<dbReference type="Pfam" id="PF13240">
    <property type="entry name" value="Zn_Ribbon_1"/>
    <property type="match status" value="1"/>
</dbReference>
<evidence type="ECO:0000313" key="2">
    <source>
        <dbReference type="EMBL" id="CAB4735858.1"/>
    </source>
</evidence>
<reference evidence="3" key="1">
    <citation type="submission" date="2020-05" db="EMBL/GenBank/DDBJ databases">
        <authorList>
            <person name="Chiriac C."/>
            <person name="Salcher M."/>
            <person name="Ghai R."/>
            <person name="Kavagutti S V."/>
        </authorList>
    </citation>
    <scope>NUCLEOTIDE SEQUENCE</scope>
</reference>
<protein>
    <submittedName>
        <fullName evidence="3">Unannotated protein</fullName>
    </submittedName>
</protein>
<dbReference type="EMBL" id="CAFBPQ010000046">
    <property type="protein sequence ID" value="CAB5029772.1"/>
    <property type="molecule type" value="Genomic_DNA"/>
</dbReference>
<name>A0A6J7MKX7_9ZZZZ</name>
<dbReference type="EMBL" id="CAFBOF010000020">
    <property type="protein sequence ID" value="CAB4979089.1"/>
    <property type="molecule type" value="Genomic_DNA"/>
</dbReference>
<dbReference type="SMART" id="SM00240">
    <property type="entry name" value="FHA"/>
    <property type="match status" value="1"/>
</dbReference>
<dbReference type="Gene3D" id="2.60.200.20">
    <property type="match status" value="1"/>
</dbReference>
<feature type="domain" description="FHA" evidence="1">
    <location>
        <begin position="80"/>
        <end position="129"/>
    </location>
</feature>
<organism evidence="3">
    <name type="scientific">freshwater metagenome</name>
    <dbReference type="NCBI Taxonomy" id="449393"/>
    <lineage>
        <taxon>unclassified sequences</taxon>
        <taxon>metagenomes</taxon>
        <taxon>ecological metagenomes</taxon>
    </lineage>
</organism>
<dbReference type="Pfam" id="PF00498">
    <property type="entry name" value="FHA"/>
    <property type="match status" value="1"/>
</dbReference>
<gene>
    <name evidence="2" type="ORF">UFOPK2683_01581</name>
    <name evidence="3" type="ORF">UFOPK3897_00998</name>
    <name evidence="4" type="ORF">UFOPK4121_01253</name>
</gene>
<dbReference type="PROSITE" id="PS50006">
    <property type="entry name" value="FHA_DOMAIN"/>
    <property type="match status" value="1"/>
</dbReference>
<accession>A0A6J7MKX7</accession>
<evidence type="ECO:0000313" key="4">
    <source>
        <dbReference type="EMBL" id="CAB5029772.1"/>
    </source>
</evidence>
<sequence length="155" mass="16885">MECRKCGNENDQSARFCSACGSSIGAKDATTAAIALVDDKDSIVKEYEETVAKLAPDAALLVARRGPNAGSSFLLTQDQTTLGRTPKADIFLDDITVSREHAVIAREGGVYLVRDHDSLNGTYLNHEVVNEGVLDDLSELQIGRYIFTFMRGRET</sequence>
<dbReference type="InterPro" id="IPR026870">
    <property type="entry name" value="Zinc_ribbon_dom"/>
</dbReference>
<dbReference type="SUPFAM" id="SSF49879">
    <property type="entry name" value="SMAD/FHA domain"/>
    <property type="match status" value="1"/>
</dbReference>
<dbReference type="EMBL" id="CAEZYK010000134">
    <property type="protein sequence ID" value="CAB4735858.1"/>
    <property type="molecule type" value="Genomic_DNA"/>
</dbReference>
<dbReference type="InterPro" id="IPR000253">
    <property type="entry name" value="FHA_dom"/>
</dbReference>
<dbReference type="AlphaFoldDB" id="A0A6J7MKX7"/>
<evidence type="ECO:0000313" key="3">
    <source>
        <dbReference type="EMBL" id="CAB4979089.1"/>
    </source>
</evidence>
<proteinExistence type="predicted"/>
<evidence type="ECO:0000259" key="1">
    <source>
        <dbReference type="PROSITE" id="PS50006"/>
    </source>
</evidence>